<organism evidence="3">
    <name type="scientific">viral metagenome</name>
    <dbReference type="NCBI Taxonomy" id="1070528"/>
    <lineage>
        <taxon>unclassified sequences</taxon>
        <taxon>metagenomes</taxon>
        <taxon>organismal metagenomes</taxon>
    </lineage>
</organism>
<protein>
    <recommendedName>
        <fullName evidence="2">NADAR domain-containing protein</fullName>
    </recommendedName>
</protein>
<evidence type="ECO:0000313" key="3">
    <source>
        <dbReference type="EMBL" id="QHS89226.1"/>
    </source>
</evidence>
<feature type="domain" description="NADAR" evidence="2">
    <location>
        <begin position="5"/>
        <end position="141"/>
    </location>
</feature>
<accession>A0A6C0BAU7</accession>
<dbReference type="EMBL" id="MN739107">
    <property type="protein sequence ID" value="QHS89226.1"/>
    <property type="molecule type" value="Genomic_DNA"/>
</dbReference>
<proteinExistence type="predicted"/>
<dbReference type="Pfam" id="PF08719">
    <property type="entry name" value="NADAR"/>
    <property type="match status" value="1"/>
</dbReference>
<dbReference type="Gene3D" id="1.10.357.40">
    <property type="entry name" value="YbiA-like"/>
    <property type="match status" value="1"/>
</dbReference>
<feature type="region of interest" description="Disordered" evidence="1">
    <location>
        <begin position="44"/>
        <end position="71"/>
    </location>
</feature>
<dbReference type="InterPro" id="IPR037238">
    <property type="entry name" value="YbiA-like_sf"/>
</dbReference>
<sequence>MAIAFSSKTEAYKEFSNFHPSPIVIDGISYRTVEHFFQSQKFPTSPELQAKIRDAPTPVGAKRMGKRPSPHFRADWDQVKEEIMLKGLKAKFQDPILAALLKSTGTAFLQEASPWDSYWGTGKGCGRNRMGILLMQVRTGLNV</sequence>
<evidence type="ECO:0000256" key="1">
    <source>
        <dbReference type="SAM" id="MobiDB-lite"/>
    </source>
</evidence>
<dbReference type="SUPFAM" id="SSF143990">
    <property type="entry name" value="YbiA-like"/>
    <property type="match status" value="1"/>
</dbReference>
<reference evidence="3" key="1">
    <citation type="journal article" date="2020" name="Nature">
        <title>Giant virus diversity and host interactions through global metagenomics.</title>
        <authorList>
            <person name="Schulz F."/>
            <person name="Roux S."/>
            <person name="Paez-Espino D."/>
            <person name="Jungbluth S."/>
            <person name="Walsh D.A."/>
            <person name="Denef V.J."/>
            <person name="McMahon K.D."/>
            <person name="Konstantinidis K.T."/>
            <person name="Eloe-Fadrosh E.A."/>
            <person name="Kyrpides N.C."/>
            <person name="Woyke T."/>
        </authorList>
    </citation>
    <scope>NUCLEOTIDE SEQUENCE</scope>
    <source>
        <strain evidence="3">GVMAG-M-3300010158-60</strain>
    </source>
</reference>
<dbReference type="InterPro" id="IPR012816">
    <property type="entry name" value="NADAR"/>
</dbReference>
<dbReference type="CDD" id="cd15457">
    <property type="entry name" value="NADAR"/>
    <property type="match status" value="1"/>
</dbReference>
<dbReference type="AlphaFoldDB" id="A0A6C0BAU7"/>
<evidence type="ECO:0000259" key="2">
    <source>
        <dbReference type="Pfam" id="PF08719"/>
    </source>
</evidence>
<dbReference type="NCBIfam" id="TIGR02464">
    <property type="entry name" value="ribofla_fusion"/>
    <property type="match status" value="1"/>
</dbReference>
<name>A0A6C0BAU7_9ZZZZ</name>